<evidence type="ECO:0000259" key="15">
    <source>
        <dbReference type="PROSITE" id="PS50104"/>
    </source>
</evidence>
<dbReference type="Proteomes" id="UP001187531">
    <property type="component" value="Unassembled WGS sequence"/>
</dbReference>
<dbReference type="GO" id="GO:0005886">
    <property type="term" value="C:plasma membrane"/>
    <property type="evidence" value="ECO:0007669"/>
    <property type="project" value="TreeGrafter"/>
</dbReference>
<dbReference type="SMART" id="SM00255">
    <property type="entry name" value="TIR"/>
    <property type="match status" value="1"/>
</dbReference>
<keyword evidence="17" id="KW-1185">Reference proteome</keyword>
<dbReference type="GO" id="GO:0007165">
    <property type="term" value="P:signal transduction"/>
    <property type="evidence" value="ECO:0007669"/>
    <property type="project" value="InterPro"/>
</dbReference>
<keyword evidence="5 13" id="KW-0812">Transmembrane</keyword>
<dbReference type="Pfam" id="PF01582">
    <property type="entry name" value="TIR"/>
    <property type="match status" value="1"/>
</dbReference>
<dbReference type="SUPFAM" id="SSF52200">
    <property type="entry name" value="Toll/Interleukin receptor TIR domain"/>
    <property type="match status" value="1"/>
</dbReference>
<dbReference type="SMART" id="SM00369">
    <property type="entry name" value="LRR_TYP"/>
    <property type="match status" value="10"/>
</dbReference>
<dbReference type="InterPro" id="IPR000157">
    <property type="entry name" value="TIR_dom"/>
</dbReference>
<evidence type="ECO:0000256" key="1">
    <source>
        <dbReference type="ARBA" id="ARBA00004479"/>
    </source>
</evidence>
<organism evidence="16 17">
    <name type="scientific">Artemia franciscana</name>
    <name type="common">Brine shrimp</name>
    <name type="synonym">Artemia sanfranciscana</name>
    <dbReference type="NCBI Taxonomy" id="6661"/>
    <lineage>
        <taxon>Eukaryota</taxon>
        <taxon>Metazoa</taxon>
        <taxon>Ecdysozoa</taxon>
        <taxon>Arthropoda</taxon>
        <taxon>Crustacea</taxon>
        <taxon>Branchiopoda</taxon>
        <taxon>Anostraca</taxon>
        <taxon>Artemiidae</taxon>
        <taxon>Artemia</taxon>
    </lineage>
</organism>
<accession>A0AA88HXF5</accession>
<dbReference type="GO" id="GO:0038023">
    <property type="term" value="F:signaling receptor activity"/>
    <property type="evidence" value="ECO:0007669"/>
    <property type="project" value="TreeGrafter"/>
</dbReference>
<dbReference type="FunFam" id="3.40.50.10140:FF:000001">
    <property type="entry name" value="Toll-like receptor 2"/>
    <property type="match status" value="1"/>
</dbReference>
<evidence type="ECO:0000256" key="3">
    <source>
        <dbReference type="ARBA" id="ARBA00022588"/>
    </source>
</evidence>
<gene>
    <name evidence="16" type="ORF">QYM36_006386</name>
</gene>
<dbReference type="EMBL" id="JAVRJZ010000010">
    <property type="protein sequence ID" value="KAK2717590.1"/>
    <property type="molecule type" value="Genomic_DNA"/>
</dbReference>
<keyword evidence="11" id="KW-0675">Receptor</keyword>
<evidence type="ECO:0000256" key="2">
    <source>
        <dbReference type="ARBA" id="ARBA00009634"/>
    </source>
</evidence>
<feature type="signal peptide" evidence="14">
    <location>
        <begin position="1"/>
        <end position="28"/>
    </location>
</feature>
<evidence type="ECO:0000256" key="11">
    <source>
        <dbReference type="ARBA" id="ARBA00023170"/>
    </source>
</evidence>
<evidence type="ECO:0000256" key="5">
    <source>
        <dbReference type="ARBA" id="ARBA00022692"/>
    </source>
</evidence>
<dbReference type="InterPro" id="IPR032675">
    <property type="entry name" value="LRR_dom_sf"/>
</dbReference>
<dbReference type="PRINTS" id="PR01537">
    <property type="entry name" value="INTRLKN1R1F"/>
</dbReference>
<feature type="transmembrane region" description="Helical" evidence="13">
    <location>
        <begin position="721"/>
        <end position="745"/>
    </location>
</feature>
<dbReference type="InterPro" id="IPR001611">
    <property type="entry name" value="Leu-rich_rpt"/>
</dbReference>
<evidence type="ECO:0000256" key="14">
    <source>
        <dbReference type="SAM" id="SignalP"/>
    </source>
</evidence>
<keyword evidence="3" id="KW-0399">Innate immunity</keyword>
<dbReference type="Pfam" id="PF13855">
    <property type="entry name" value="LRR_8"/>
    <property type="match status" value="5"/>
</dbReference>
<dbReference type="AlphaFoldDB" id="A0AA88HXF5"/>
<keyword evidence="10 13" id="KW-0472">Membrane</keyword>
<comment type="caution">
    <text evidence="16">The sequence shown here is derived from an EMBL/GenBank/DDBJ whole genome shotgun (WGS) entry which is preliminary data.</text>
</comment>
<evidence type="ECO:0000256" key="12">
    <source>
        <dbReference type="ARBA" id="ARBA00023180"/>
    </source>
</evidence>
<keyword evidence="4" id="KW-0433">Leucine-rich repeat</keyword>
<keyword evidence="6 14" id="KW-0732">Signal</keyword>
<keyword evidence="7" id="KW-0677">Repeat</keyword>
<evidence type="ECO:0000256" key="8">
    <source>
        <dbReference type="ARBA" id="ARBA00022859"/>
    </source>
</evidence>
<feature type="chain" id="PRO_5041725247" description="TIR domain-containing protein" evidence="14">
    <location>
        <begin position="29"/>
        <end position="927"/>
    </location>
</feature>
<sequence>MANGISQKISEMNIPCLSFFLLFSFTYCAVIDDSDQFGDSNHFGIDSDRIQAYLDADGKLVLPDGSYFDEAADQSDIDSRAYAKEPYFRSFFLNHCKYKVLSPVPTNSNGSNIFRHESFSLISSPPARDNWEVPGCYYRTLDKLNLVCANESITAVPTELPKRLDTLELLDTSVENIPGWAFNQSTIKMLVLKKNSINAIDKESFSGMQGLLYLSIERNNLSTLRLETFSELNHLIVLTLQNNRIQFRDVNLTEATILPQLLYLNLAYNPIKRLTRDIFQSLRESQLEDLNLQGCSLELIDPDAFAPLRRLRHVDLFDNPGLLNLFDKFFQRLMPTIRQLGLGYNLLDEIPNSIISDVSRTLTSLNLARNSFFRLRNNSFPLMPRLATLVLEGCGISIIETGAFKNLPKLTTLYIGRNRLTQLPPALTIPTLRLLSIRENPDQELEGGASFNINNGFNGMSNLIWIDMNYMKLSEIRTPAFYNLTYLTVLLIRGSNIPKVYPGAFETQISLKFLDLGENVQVDVFGEGVFQGLQTLTNLFLDRNYITLTARDKLTVDDLVRTFIPLEKLERLYVAHNGIVRFESAVLMALPHLEVLDLHGNKLEKWPLGTVENVTNIKSIDLSMNSISFLDNGTYNEFMNLRSIDVSDNPFICHCGLNELLLLANETKRNTSSLTINRWNDSLAYTCINTTDQSREQIQEMTYIECRKSSNTIADKVNHDAATVISITVASVFILVCTTMSVTYYNRYYIKRYFYTRKYNDSESSDETEYDAFVSYSENDRVWVYENLIPKLEKNCEIDIVPESDINYDYKLCVHDRDFVPGIKITENIVQAIMKSKKIIIILSQSYIQSQWCMHELEMAHQIITEQNRDSVVIVLLEPIPPKQQPRVLRYLLRTRTYLEWFNDTEGQKLFYKRMVQLLGDPVRTTV</sequence>
<evidence type="ECO:0000313" key="17">
    <source>
        <dbReference type="Proteomes" id="UP001187531"/>
    </source>
</evidence>
<evidence type="ECO:0000256" key="6">
    <source>
        <dbReference type="ARBA" id="ARBA00022729"/>
    </source>
</evidence>
<dbReference type="InterPro" id="IPR003591">
    <property type="entry name" value="Leu-rich_rpt_typical-subtyp"/>
</dbReference>
<dbReference type="Gene3D" id="3.80.10.10">
    <property type="entry name" value="Ribonuclease Inhibitor"/>
    <property type="match status" value="3"/>
</dbReference>
<keyword evidence="9 13" id="KW-1133">Transmembrane helix</keyword>
<evidence type="ECO:0000313" key="16">
    <source>
        <dbReference type="EMBL" id="KAK2717590.1"/>
    </source>
</evidence>
<feature type="domain" description="TIR" evidence="15">
    <location>
        <begin position="768"/>
        <end position="919"/>
    </location>
</feature>
<protein>
    <recommendedName>
        <fullName evidence="15">TIR domain-containing protein</fullName>
    </recommendedName>
</protein>
<dbReference type="SUPFAM" id="SSF52058">
    <property type="entry name" value="L domain-like"/>
    <property type="match status" value="2"/>
</dbReference>
<keyword evidence="12" id="KW-0325">Glycoprotein</keyword>
<evidence type="ECO:0000256" key="13">
    <source>
        <dbReference type="SAM" id="Phobius"/>
    </source>
</evidence>
<dbReference type="PROSITE" id="PS50104">
    <property type="entry name" value="TIR"/>
    <property type="match status" value="1"/>
</dbReference>
<comment type="similarity">
    <text evidence="2">Belongs to the Toll-like receptor family.</text>
</comment>
<name>A0AA88HXF5_ARTSF</name>
<dbReference type="GO" id="GO:0045087">
    <property type="term" value="P:innate immune response"/>
    <property type="evidence" value="ECO:0007669"/>
    <property type="project" value="UniProtKB-KW"/>
</dbReference>
<dbReference type="PANTHER" id="PTHR24365:SF530">
    <property type="entry name" value="MSTPROX-RELATED"/>
    <property type="match status" value="1"/>
</dbReference>
<reference evidence="16" key="1">
    <citation type="submission" date="2023-07" db="EMBL/GenBank/DDBJ databases">
        <title>Chromosome-level genome assembly of Artemia franciscana.</title>
        <authorList>
            <person name="Jo E."/>
        </authorList>
    </citation>
    <scope>NUCLEOTIDE SEQUENCE</scope>
    <source>
        <tissue evidence="16">Whole body</tissue>
    </source>
</reference>
<evidence type="ECO:0000256" key="7">
    <source>
        <dbReference type="ARBA" id="ARBA00022737"/>
    </source>
</evidence>
<comment type="subcellular location">
    <subcellularLocation>
        <location evidence="1">Membrane</location>
        <topology evidence="1">Single-pass type I membrane protein</topology>
    </subcellularLocation>
</comment>
<proteinExistence type="inferred from homology"/>
<evidence type="ECO:0000256" key="4">
    <source>
        <dbReference type="ARBA" id="ARBA00022614"/>
    </source>
</evidence>
<evidence type="ECO:0000256" key="9">
    <source>
        <dbReference type="ARBA" id="ARBA00022989"/>
    </source>
</evidence>
<evidence type="ECO:0000256" key="10">
    <source>
        <dbReference type="ARBA" id="ARBA00023136"/>
    </source>
</evidence>
<keyword evidence="8" id="KW-0391">Immunity</keyword>
<dbReference type="InterPro" id="IPR035897">
    <property type="entry name" value="Toll_tir_struct_dom_sf"/>
</dbReference>
<dbReference type="PANTHER" id="PTHR24365">
    <property type="entry name" value="TOLL-LIKE RECEPTOR"/>
    <property type="match status" value="1"/>
</dbReference>
<dbReference type="Gene3D" id="3.40.50.10140">
    <property type="entry name" value="Toll/interleukin-1 receptor homology (TIR) domain"/>
    <property type="match status" value="1"/>
</dbReference>